<dbReference type="GO" id="GO:0045907">
    <property type="term" value="P:positive regulation of vasoconstriction"/>
    <property type="evidence" value="ECO:0007669"/>
    <property type="project" value="TreeGrafter"/>
</dbReference>
<dbReference type="Proteomes" id="UP000504612">
    <property type="component" value="Unplaced"/>
</dbReference>
<evidence type="ECO:0000256" key="8">
    <source>
        <dbReference type="ARBA" id="ARBA00023136"/>
    </source>
</evidence>
<feature type="transmembrane region" description="Helical" evidence="14">
    <location>
        <begin position="43"/>
        <end position="66"/>
    </location>
</feature>
<dbReference type="GO" id="GO:0006954">
    <property type="term" value="P:inflammatory response"/>
    <property type="evidence" value="ECO:0007669"/>
    <property type="project" value="TreeGrafter"/>
</dbReference>
<evidence type="ECO:0000256" key="13">
    <source>
        <dbReference type="ARBA" id="ARBA00029815"/>
    </source>
</evidence>
<evidence type="ECO:0000256" key="1">
    <source>
        <dbReference type="ARBA" id="ARBA00004651"/>
    </source>
</evidence>
<evidence type="ECO:0000256" key="3">
    <source>
        <dbReference type="ARBA" id="ARBA00022475"/>
    </source>
</evidence>
<feature type="transmembrane region" description="Helical" evidence="14">
    <location>
        <begin position="78"/>
        <end position="102"/>
    </location>
</feature>
<keyword evidence="8 14" id="KW-0472">Membrane</keyword>
<evidence type="ECO:0000256" key="12">
    <source>
        <dbReference type="ARBA" id="ARBA00023224"/>
    </source>
</evidence>
<dbReference type="GO" id="GO:0007204">
    <property type="term" value="P:positive regulation of cytosolic calcium ion concentration"/>
    <property type="evidence" value="ECO:0007669"/>
    <property type="project" value="TreeGrafter"/>
</dbReference>
<evidence type="ECO:0000259" key="15">
    <source>
        <dbReference type="PROSITE" id="PS50262"/>
    </source>
</evidence>
<keyword evidence="7" id="KW-0297">G-protein coupled receptor</keyword>
<feature type="transmembrane region" description="Helical" evidence="14">
    <location>
        <begin position="206"/>
        <end position="238"/>
    </location>
</feature>
<keyword evidence="6 14" id="KW-1133">Transmembrane helix</keyword>
<dbReference type="InterPro" id="IPR001105">
    <property type="entry name" value="Thbox_rcpt"/>
</dbReference>
<keyword evidence="3" id="KW-1003">Cell membrane</keyword>
<evidence type="ECO:0000313" key="16">
    <source>
        <dbReference type="Proteomes" id="UP000504612"/>
    </source>
</evidence>
<evidence type="ECO:0000313" key="17">
    <source>
        <dbReference type="RefSeq" id="XP_026526610.1"/>
    </source>
</evidence>
<evidence type="ECO:0000256" key="7">
    <source>
        <dbReference type="ARBA" id="ARBA00023040"/>
    </source>
</evidence>
<keyword evidence="12" id="KW-0807">Transducer</keyword>
<accession>A0A6J1U8A3</accession>
<comment type="subcellular location">
    <subcellularLocation>
        <location evidence="1">Cell membrane</location>
        <topology evidence="1">Multi-pass membrane protein</topology>
    </subcellularLocation>
</comment>
<dbReference type="GO" id="GO:0045777">
    <property type="term" value="P:positive regulation of blood pressure"/>
    <property type="evidence" value="ECO:0007669"/>
    <property type="project" value="TreeGrafter"/>
</dbReference>
<evidence type="ECO:0000256" key="4">
    <source>
        <dbReference type="ARBA" id="ARBA00022553"/>
    </source>
</evidence>
<dbReference type="PANTHER" id="PTHR11866:SF5">
    <property type="entry name" value="THROMBOXANE A2 RECEPTOR"/>
    <property type="match status" value="1"/>
</dbReference>
<evidence type="ECO:0000256" key="5">
    <source>
        <dbReference type="ARBA" id="ARBA00022692"/>
    </source>
</evidence>
<gene>
    <name evidence="17" type="primary">TBXA2R</name>
</gene>
<dbReference type="PANTHER" id="PTHR11866">
    <property type="entry name" value="G-PROTEIN COUPLED RECEPTOR FAMILY 1 MEMBER"/>
    <property type="match status" value="1"/>
</dbReference>
<dbReference type="GeneID" id="113414113"/>
<evidence type="ECO:0000256" key="10">
    <source>
        <dbReference type="ARBA" id="ARBA00023170"/>
    </source>
</evidence>
<dbReference type="CTD" id="6915"/>
<evidence type="ECO:0000256" key="14">
    <source>
        <dbReference type="SAM" id="Phobius"/>
    </source>
</evidence>
<protein>
    <recommendedName>
        <fullName evidence="2">Thromboxane A2 receptor</fullName>
    </recommendedName>
    <alternativeName>
        <fullName evidence="13">Prostanoid TP receptor</fullName>
    </alternativeName>
</protein>
<feature type="transmembrane region" description="Helical" evidence="14">
    <location>
        <begin position="259"/>
        <end position="284"/>
    </location>
</feature>
<dbReference type="RefSeq" id="XP_026526610.1">
    <property type="nucleotide sequence ID" value="XM_026670825.1"/>
</dbReference>
<evidence type="ECO:0000256" key="6">
    <source>
        <dbReference type="ARBA" id="ARBA00022989"/>
    </source>
</evidence>
<dbReference type="PRINTS" id="PR00429">
    <property type="entry name" value="THROMBOXANER"/>
</dbReference>
<keyword evidence="5 14" id="KW-0812">Transmembrane</keyword>
<proteinExistence type="predicted"/>
<dbReference type="InterPro" id="IPR008365">
    <property type="entry name" value="Prostanoid_rcpt"/>
</dbReference>
<keyword evidence="9" id="KW-1015">Disulfide bond</keyword>
<keyword evidence="16" id="KW-1185">Reference proteome</keyword>
<evidence type="ECO:0000256" key="11">
    <source>
        <dbReference type="ARBA" id="ARBA00023180"/>
    </source>
</evidence>
<feature type="domain" description="G-protein coupled receptors family 1 profile" evidence="15">
    <location>
        <begin position="55"/>
        <end position="322"/>
    </location>
</feature>
<reference evidence="17" key="1">
    <citation type="submission" date="2025-08" db="UniProtKB">
        <authorList>
            <consortium name="RefSeq"/>
        </authorList>
    </citation>
    <scope>IDENTIFICATION</scope>
</reference>
<evidence type="ECO:0000256" key="9">
    <source>
        <dbReference type="ARBA" id="ARBA00023157"/>
    </source>
</evidence>
<dbReference type="AlphaFoldDB" id="A0A6J1U8A3"/>
<dbReference type="SUPFAM" id="SSF81321">
    <property type="entry name" value="Family A G protein-coupled receptor-like"/>
    <property type="match status" value="1"/>
</dbReference>
<dbReference type="PRINTS" id="PR00237">
    <property type="entry name" value="GPCRRHODOPSN"/>
</dbReference>
<dbReference type="GO" id="GO:0004960">
    <property type="term" value="F:thromboxane receptor activity"/>
    <property type="evidence" value="ECO:0007669"/>
    <property type="project" value="InterPro"/>
</dbReference>
<sequence>MTEGISHFPTMELENSSAARHLGSCFRGVNVSEEYKEHLASPWFATTFGLIGLFSNLFALCALVNSSRKMQSPSGSSFLVFLCGLVVTDFLGLLLTFAIVIPYHFLRFDWTEVDPGCHLCNFLGFVMVFFGQCPLLLGATMAGERFVGINRPFSRSAGISKRRAWTLVGMVWALGFFFGLLPFFGLGNYSLQYPNSWCFLTLVHDARNVVFCFLFALLGLLSVGLSFLFNTVSVVTLCRVYHDSESVQRRRDSEVEMMVQLLMIMVIASVCWLPLLILILQNSLQETPSGLPSNQIPRETERFLLIYLRVATWNQILDPWVYILFRRAVLRRIYPSFRPRPSIVSLYPVLNPSLRRKFTQESVLQ</sequence>
<feature type="transmembrane region" description="Helical" evidence="14">
    <location>
        <begin position="164"/>
        <end position="186"/>
    </location>
</feature>
<feature type="transmembrane region" description="Helical" evidence="14">
    <location>
        <begin position="304"/>
        <end position="325"/>
    </location>
</feature>
<dbReference type="GO" id="GO:0005886">
    <property type="term" value="C:plasma membrane"/>
    <property type="evidence" value="ECO:0007669"/>
    <property type="project" value="UniProtKB-SubCell"/>
</dbReference>
<name>A0A6J1U8A3_9SAUR</name>
<dbReference type="InterPro" id="IPR000276">
    <property type="entry name" value="GPCR_Rhodpsn"/>
</dbReference>
<dbReference type="Pfam" id="PF00001">
    <property type="entry name" value="7tm_1"/>
    <property type="match status" value="1"/>
</dbReference>
<dbReference type="Gene3D" id="1.20.1070.10">
    <property type="entry name" value="Rhodopsin 7-helix transmembrane proteins"/>
    <property type="match status" value="1"/>
</dbReference>
<dbReference type="FunFam" id="1.20.1070.10:FF:000163">
    <property type="entry name" value="Thromboxane A2 receptor"/>
    <property type="match status" value="1"/>
</dbReference>
<dbReference type="PRINTS" id="PR01788">
    <property type="entry name" value="PROSTANOIDR"/>
</dbReference>
<feature type="transmembrane region" description="Helical" evidence="14">
    <location>
        <begin position="122"/>
        <end position="143"/>
    </location>
</feature>
<keyword evidence="4" id="KW-0597">Phosphoprotein</keyword>
<evidence type="ECO:0000256" key="2">
    <source>
        <dbReference type="ARBA" id="ARBA00017628"/>
    </source>
</evidence>
<dbReference type="GO" id="GO:0007189">
    <property type="term" value="P:adenylate cyclase-activating G protein-coupled receptor signaling pathway"/>
    <property type="evidence" value="ECO:0007669"/>
    <property type="project" value="TreeGrafter"/>
</dbReference>
<dbReference type="InterPro" id="IPR017452">
    <property type="entry name" value="GPCR_Rhodpsn_7TM"/>
</dbReference>
<dbReference type="KEGG" id="nss:113414113"/>
<keyword evidence="11" id="KW-0325">Glycoprotein</keyword>
<dbReference type="PROSITE" id="PS50262">
    <property type="entry name" value="G_PROTEIN_RECEP_F1_2"/>
    <property type="match status" value="1"/>
</dbReference>
<keyword evidence="10 17" id="KW-0675">Receptor</keyword>
<organism evidence="16 17">
    <name type="scientific">Notechis scutatus</name>
    <name type="common">mainland tiger snake</name>
    <dbReference type="NCBI Taxonomy" id="8663"/>
    <lineage>
        <taxon>Eukaryota</taxon>
        <taxon>Metazoa</taxon>
        <taxon>Chordata</taxon>
        <taxon>Craniata</taxon>
        <taxon>Vertebrata</taxon>
        <taxon>Euteleostomi</taxon>
        <taxon>Lepidosauria</taxon>
        <taxon>Squamata</taxon>
        <taxon>Bifurcata</taxon>
        <taxon>Unidentata</taxon>
        <taxon>Episquamata</taxon>
        <taxon>Toxicofera</taxon>
        <taxon>Serpentes</taxon>
        <taxon>Colubroidea</taxon>
        <taxon>Elapidae</taxon>
        <taxon>Hydrophiinae</taxon>
        <taxon>Notechis</taxon>
    </lineage>
</organism>